<sequence length="337" mass="38606">MLTKKIPGLQNLRTLIIDDMIKVQSNECAVFGSFFIMFTGLSKLRVLNLRFCGIGLSMFSFPDSIGKLKHLRYFAFRVPQITKLTLPAAFTKLYHMQVVDFGLCINLAFRCGEDMMNLVNLRCVISKADLAFPNIGRLTWLQMLPFFTIKRIHGYESHQLKHLNKLQGKLQIHGLEHVKTKEEAVEIKLAGKERLTELVLVWDHDHFRIPEPEVQAEVLEGLCPSKYLERLEIRNYQAVCFLLRTEAEADGLPNLQALTESLVSTTCLLAKDTFWQAGRKMRSLSWACLWEYMQIPFLRHTLRSGNKQSSGAHEILGRLRITGAALYVRSSYEILCA</sequence>
<reference evidence="2" key="1">
    <citation type="submission" date="2015-06" db="UniProtKB">
        <authorList>
            <consortium name="EnsemblPlants"/>
        </authorList>
    </citation>
    <scope>IDENTIFICATION</scope>
</reference>
<dbReference type="ExpressionAtlas" id="R7WD79">
    <property type="expression patterns" value="baseline"/>
</dbReference>
<name>R7WD79_AEGTA</name>
<dbReference type="Gene3D" id="3.80.10.10">
    <property type="entry name" value="Ribonuclease Inhibitor"/>
    <property type="match status" value="1"/>
</dbReference>
<protein>
    <recommendedName>
        <fullName evidence="1">R13L1/DRL21-like LRR repeat region domain-containing protein</fullName>
    </recommendedName>
</protein>
<dbReference type="PANTHER" id="PTHR47186">
    <property type="entry name" value="LEUCINE-RICH REPEAT-CONTAINING PROTEIN 57"/>
    <property type="match status" value="1"/>
</dbReference>
<dbReference type="SUPFAM" id="SSF52047">
    <property type="entry name" value="RNI-like"/>
    <property type="match status" value="1"/>
</dbReference>
<proteinExistence type="predicted"/>
<dbReference type="Pfam" id="PF25019">
    <property type="entry name" value="LRR_R13L1-DRL21"/>
    <property type="match status" value="1"/>
</dbReference>
<organism evidence="2">
    <name type="scientific">Aegilops tauschii</name>
    <name type="common">Tausch's goatgrass</name>
    <name type="synonym">Aegilops squarrosa</name>
    <dbReference type="NCBI Taxonomy" id="37682"/>
    <lineage>
        <taxon>Eukaryota</taxon>
        <taxon>Viridiplantae</taxon>
        <taxon>Streptophyta</taxon>
        <taxon>Embryophyta</taxon>
        <taxon>Tracheophyta</taxon>
        <taxon>Spermatophyta</taxon>
        <taxon>Magnoliopsida</taxon>
        <taxon>Liliopsida</taxon>
        <taxon>Poales</taxon>
        <taxon>Poaceae</taxon>
        <taxon>BOP clade</taxon>
        <taxon>Pooideae</taxon>
        <taxon>Triticodae</taxon>
        <taxon>Triticeae</taxon>
        <taxon>Triticinae</taxon>
        <taxon>Aegilops</taxon>
    </lineage>
</organism>
<dbReference type="InterPro" id="IPR032675">
    <property type="entry name" value="LRR_dom_sf"/>
</dbReference>
<evidence type="ECO:0000259" key="1">
    <source>
        <dbReference type="Pfam" id="PF25019"/>
    </source>
</evidence>
<dbReference type="AlphaFoldDB" id="R7WD79"/>
<dbReference type="PANTHER" id="PTHR47186:SF62">
    <property type="entry name" value="OS04G0325300 PROTEIN"/>
    <property type="match status" value="1"/>
</dbReference>
<dbReference type="EnsemblPlants" id="EMT20651">
    <property type="protein sequence ID" value="EMT20651"/>
    <property type="gene ID" value="F775_15353"/>
</dbReference>
<feature type="domain" description="R13L1/DRL21-like LRR repeat region" evidence="1">
    <location>
        <begin position="159"/>
        <end position="258"/>
    </location>
</feature>
<dbReference type="InterPro" id="IPR056789">
    <property type="entry name" value="LRR_R13L1-DRL21"/>
</dbReference>
<accession>R7WD79</accession>
<evidence type="ECO:0000313" key="2">
    <source>
        <dbReference type="EnsemblPlants" id="EMT20651"/>
    </source>
</evidence>